<gene>
    <name evidence="1" type="ORF">DFR70_104308</name>
</gene>
<evidence type="ECO:0000313" key="2">
    <source>
        <dbReference type="Proteomes" id="UP000247569"/>
    </source>
</evidence>
<name>A0A318K6U0_9NOCA</name>
<comment type="caution">
    <text evidence="1">The sequence shown here is derived from an EMBL/GenBank/DDBJ whole genome shotgun (WGS) entry which is preliminary data.</text>
</comment>
<sequence>MDMPRVTSRASALRDGFTDRELHAGWRRVRRGYYVGVDGAADRTASQQHLMLTDAAVQAASPDAIISHVSAAVVHDLDLWAAPLGRVHLLRNRATGGRVTRQLVLHSMRITPEEIVLVGDRKVTSAARTVIDLARTLPFDQAVVLGDSALRLGKTTRAELVEQLARHLGPGTPKARRVVEFVDGRSESPGESRSRVALHTARFPKPELQASIVTPDHRFVARVDFLFPELGIIGEFDGLIKYRTHLRGLRSPEDIVIAEKAREDALRALGWLVVRWTWHELTTQTWLPRLTQATHIARPLTRTGYWYPEPTDHPHGSQGLNSL</sequence>
<proteinExistence type="predicted"/>
<dbReference type="OrthoDB" id="5517693at2"/>
<reference evidence="1 2" key="1">
    <citation type="submission" date="2018-05" db="EMBL/GenBank/DDBJ databases">
        <title>Genomic Encyclopedia of Type Strains, Phase IV (KMG-IV): sequencing the most valuable type-strain genomes for metagenomic binning, comparative biology and taxonomic classification.</title>
        <authorList>
            <person name="Goeker M."/>
        </authorList>
    </citation>
    <scope>NUCLEOTIDE SEQUENCE [LARGE SCALE GENOMIC DNA]</scope>
    <source>
        <strain evidence="1 2">DSM 44704</strain>
    </source>
</reference>
<evidence type="ECO:0000313" key="1">
    <source>
        <dbReference type="EMBL" id="PXX65246.1"/>
    </source>
</evidence>
<accession>A0A318K6U0</accession>
<protein>
    <recommendedName>
        <fullName evidence="3">Transcriptional regulator, AbiEi antitoxin, Type IV TA system</fullName>
    </recommendedName>
</protein>
<dbReference type="EMBL" id="QJKF01000004">
    <property type="protein sequence ID" value="PXX65246.1"/>
    <property type="molecule type" value="Genomic_DNA"/>
</dbReference>
<dbReference type="AlphaFoldDB" id="A0A318K6U0"/>
<keyword evidence="2" id="KW-1185">Reference proteome</keyword>
<dbReference type="Proteomes" id="UP000247569">
    <property type="component" value="Unassembled WGS sequence"/>
</dbReference>
<dbReference type="RefSeq" id="WP_146251105.1">
    <property type="nucleotide sequence ID" value="NZ_QJKF01000004.1"/>
</dbReference>
<evidence type="ECO:0008006" key="3">
    <source>
        <dbReference type="Google" id="ProtNLM"/>
    </source>
</evidence>
<organism evidence="1 2">
    <name type="scientific">Nocardia tenerifensis</name>
    <dbReference type="NCBI Taxonomy" id="228006"/>
    <lineage>
        <taxon>Bacteria</taxon>
        <taxon>Bacillati</taxon>
        <taxon>Actinomycetota</taxon>
        <taxon>Actinomycetes</taxon>
        <taxon>Mycobacteriales</taxon>
        <taxon>Nocardiaceae</taxon>
        <taxon>Nocardia</taxon>
    </lineage>
</organism>